<dbReference type="EMBL" id="JAMZMK010008312">
    <property type="protein sequence ID" value="KAI7740959.1"/>
    <property type="molecule type" value="Genomic_DNA"/>
</dbReference>
<reference evidence="2" key="1">
    <citation type="submission" date="2022-06" db="EMBL/GenBank/DDBJ databases">
        <title>Uncovering the hologenomic basis of an extraordinary plant invasion.</title>
        <authorList>
            <person name="Bieker V.C."/>
            <person name="Martin M.D."/>
            <person name="Gilbert T."/>
            <person name="Hodgins K."/>
            <person name="Battlay P."/>
            <person name="Petersen B."/>
            <person name="Wilson J."/>
        </authorList>
    </citation>
    <scope>NUCLEOTIDE SEQUENCE</scope>
    <source>
        <strain evidence="2">AA19_3_7</strain>
        <tissue evidence="2">Leaf</tissue>
    </source>
</reference>
<organism evidence="2 3">
    <name type="scientific">Ambrosia artemisiifolia</name>
    <name type="common">Common ragweed</name>
    <dbReference type="NCBI Taxonomy" id="4212"/>
    <lineage>
        <taxon>Eukaryota</taxon>
        <taxon>Viridiplantae</taxon>
        <taxon>Streptophyta</taxon>
        <taxon>Embryophyta</taxon>
        <taxon>Tracheophyta</taxon>
        <taxon>Spermatophyta</taxon>
        <taxon>Magnoliopsida</taxon>
        <taxon>eudicotyledons</taxon>
        <taxon>Gunneridae</taxon>
        <taxon>Pentapetalae</taxon>
        <taxon>asterids</taxon>
        <taxon>campanulids</taxon>
        <taxon>Asterales</taxon>
        <taxon>Asteraceae</taxon>
        <taxon>Asteroideae</taxon>
        <taxon>Heliantheae alliance</taxon>
        <taxon>Heliantheae</taxon>
        <taxon>Ambrosia</taxon>
    </lineage>
</organism>
<keyword evidence="1" id="KW-0472">Membrane</keyword>
<feature type="transmembrane region" description="Helical" evidence="1">
    <location>
        <begin position="37"/>
        <end position="56"/>
    </location>
</feature>
<sequence>MVRTAVVLASISAVTFMAVVTVGGFDFETLGAGRDRGAVVLGFIGSLFQALLATTSSHRISLLRMKHNA</sequence>
<dbReference type="AlphaFoldDB" id="A0AAD5CI53"/>
<dbReference type="Proteomes" id="UP001206925">
    <property type="component" value="Unassembled WGS sequence"/>
</dbReference>
<keyword evidence="3" id="KW-1185">Reference proteome</keyword>
<evidence type="ECO:0000313" key="3">
    <source>
        <dbReference type="Proteomes" id="UP001206925"/>
    </source>
</evidence>
<comment type="caution">
    <text evidence="2">The sequence shown here is derived from an EMBL/GenBank/DDBJ whole genome shotgun (WGS) entry which is preliminary data.</text>
</comment>
<proteinExistence type="predicted"/>
<accession>A0AAD5CI53</accession>
<gene>
    <name evidence="2" type="ORF">M8C21_006870</name>
</gene>
<keyword evidence="1" id="KW-1133">Transmembrane helix</keyword>
<keyword evidence="1" id="KW-0812">Transmembrane</keyword>
<feature type="transmembrane region" description="Helical" evidence="1">
    <location>
        <begin position="5"/>
        <end position="25"/>
    </location>
</feature>
<evidence type="ECO:0000256" key="1">
    <source>
        <dbReference type="SAM" id="Phobius"/>
    </source>
</evidence>
<protein>
    <submittedName>
        <fullName evidence="2">Uncharacterized protein</fullName>
    </submittedName>
</protein>
<evidence type="ECO:0000313" key="2">
    <source>
        <dbReference type="EMBL" id="KAI7740959.1"/>
    </source>
</evidence>
<name>A0AAD5CI53_AMBAR</name>